<gene>
    <name evidence="1" type="ORF">B4098_2952</name>
</gene>
<dbReference type="AlphaFoldDB" id="A0A150JSM9"/>
<accession>A0A150JSM9</accession>
<reference evidence="1 2" key="1">
    <citation type="submission" date="2016-01" db="EMBL/GenBank/DDBJ databases">
        <title>Genome Sequences of Twelve Sporeforming Bacillus Species Isolated from Foods.</title>
        <authorList>
            <person name="Berendsen E.M."/>
            <person name="Wells-Bennik M.H."/>
            <person name="Krawcyk A.O."/>
            <person name="De Jong A."/>
            <person name="Holsappel S."/>
            <person name="Eijlander R.T."/>
            <person name="Kuipers O.P."/>
        </authorList>
    </citation>
    <scope>NUCLEOTIDE SEQUENCE [LARGE SCALE GENOMIC DNA]</scope>
    <source>
        <strain evidence="1 2">B4098</strain>
    </source>
</reference>
<sequence>MREAFSFRSGKGKAFFNRGGVPGVKRTFRMHELACGMHTKEKHN</sequence>
<comment type="caution">
    <text evidence="1">The sequence shown here is derived from an EMBL/GenBank/DDBJ whole genome shotgun (WGS) entry which is preliminary data.</text>
</comment>
<proteinExistence type="predicted"/>
<name>A0A150JSM9_HEYCO</name>
<evidence type="ECO:0000313" key="1">
    <source>
        <dbReference type="EMBL" id="KYC60269.1"/>
    </source>
</evidence>
<dbReference type="Proteomes" id="UP000075288">
    <property type="component" value="Unassembled WGS sequence"/>
</dbReference>
<dbReference type="EMBL" id="LQYG01000098">
    <property type="protein sequence ID" value="KYC60269.1"/>
    <property type="molecule type" value="Genomic_DNA"/>
</dbReference>
<organism evidence="1 2">
    <name type="scientific">Heyndrickxia coagulans</name>
    <name type="common">Weizmannia coagulans</name>
    <dbReference type="NCBI Taxonomy" id="1398"/>
    <lineage>
        <taxon>Bacteria</taxon>
        <taxon>Bacillati</taxon>
        <taxon>Bacillota</taxon>
        <taxon>Bacilli</taxon>
        <taxon>Bacillales</taxon>
        <taxon>Bacillaceae</taxon>
        <taxon>Heyndrickxia</taxon>
    </lineage>
</organism>
<evidence type="ECO:0000313" key="2">
    <source>
        <dbReference type="Proteomes" id="UP000075288"/>
    </source>
</evidence>
<protein>
    <submittedName>
        <fullName evidence="1">Uncharacterized protein</fullName>
    </submittedName>
</protein>
<dbReference type="PATRIC" id="fig|1398.26.peg.1005"/>